<sequence length="960" mass="104544">MGFLLRDALRRLCVEIGWSYAVFWRAIGCRNPNRKLVWEDGHCERLPSISGFDAMDMLLKEKGLTRGSANDWYAEIESQAEDKLGMLFKKMMVSQVHVVGVGVVGQAVLTGHHQWILRDMLGLSSSDISAEMKAQFLAGIQTIAIIPVLPFGVVQLGSTQMVIENIGFINHVRCLFAQLGSVSGTFTSDVTQKAFCKNSIVQASPAVPDFTCLSGEFGAQAVSSLPAISGRVFPQPDQRSTSLRIAEQPCGSTSVDFNVKSDSGVSKVTLANMATAATQAIHSKMLLQDSETIAKPGHPNNQLECHASKAQVSPIDPRSRFNRKALEYSSCSGFENNSLAVTSDVYSSSLAVSGKLPTPSNSGLLEKKSTISNSESVQTRSSRSKSSYQQTGSDVGSFYDRKGQFSGHAFGETSSFPTDFKVKVKTSHDNPSGNGRNFMTNNKINNLYGKQVISEDSMSTHFMEKDFQKIVAAGKKDSGNDLVQCIDVLPAEFGKYGASYDPLGALSQSDCWTSSSNPLEEKQRFLNGESIVNSQQKFLEEPCCMGLLDGKSAKLIQSGSGNDLFDALGIQYKAGHCNVHELDTDVSTCITSLDTGPFFDSLNHENSCTDIFLDNYHDQLLDAVVSKAKSGAKQNSDDDVSCRTSITNISSSSFRGSSSASGWVASSGQTGTNFSGRLPMLSKSEPAIYNTGKSACGSDKTEECSMKSEPCRTPIIPWMDNGRNIKSGRASSAQCKRVDDIGKLTRKRARPGESPRPRPKDRQMIQDRVKELREIVPNGAKCSIDALLEKTIKHMLFLQSVTKHADKLKETGEPKIISKEGGLLLKDSFESGATWAFEVGNQSMICPIIVEDLNTPRQMLVEMLCEERGFFLEIADLIRGMGLTILKGVMESRDDKIWARFVAEANRDVTRMEIFLSLVHLLEPTMGSHITPAGVNNLATRQMPAPPSSMPATVISDSLV</sequence>
<dbReference type="GO" id="GO:0046983">
    <property type="term" value="F:protein dimerization activity"/>
    <property type="evidence" value="ECO:0007669"/>
    <property type="project" value="InterPro"/>
</dbReference>
<dbReference type="PANTHER" id="PTHR46196">
    <property type="entry name" value="TRANSCRIPTION FACTOR BHLH155-LIKE ISOFORM X1-RELATED"/>
    <property type="match status" value="1"/>
</dbReference>
<reference evidence="6" key="1">
    <citation type="submission" date="2025-08" db="UniProtKB">
        <authorList>
            <consortium name="RefSeq"/>
        </authorList>
    </citation>
    <scope>IDENTIFICATION</scope>
</reference>
<dbReference type="PANTHER" id="PTHR46196:SF4">
    <property type="entry name" value="TRANSCRIPTION FACTOR LHW"/>
    <property type="match status" value="1"/>
</dbReference>
<feature type="region of interest" description="Disordered" evidence="3">
    <location>
        <begin position="357"/>
        <end position="393"/>
    </location>
</feature>
<evidence type="ECO:0000256" key="3">
    <source>
        <dbReference type="SAM" id="MobiDB-lite"/>
    </source>
</evidence>
<gene>
    <name evidence="6" type="primary">LOC120261025</name>
</gene>
<protein>
    <submittedName>
        <fullName evidence="6">Transcription factor LHW-like isoform X1</fullName>
    </submittedName>
</protein>
<dbReference type="Pfam" id="PF23176">
    <property type="entry name" value="bHLH_LHW"/>
    <property type="match status" value="1"/>
</dbReference>
<dbReference type="AlphaFoldDB" id="A0AB40BBE9"/>
<keyword evidence="5" id="KW-1185">Reference proteome</keyword>
<dbReference type="InterPro" id="IPR043561">
    <property type="entry name" value="LHW-like"/>
</dbReference>
<dbReference type="PROSITE" id="PS50888">
    <property type="entry name" value="BHLH"/>
    <property type="match status" value="1"/>
</dbReference>
<dbReference type="RefSeq" id="XP_039124615.1">
    <property type="nucleotide sequence ID" value="XM_039268681.1"/>
</dbReference>
<feature type="compositionally biased region" description="Low complexity" evidence="3">
    <location>
        <begin position="372"/>
        <end position="393"/>
    </location>
</feature>
<proteinExistence type="predicted"/>
<evidence type="ECO:0000313" key="5">
    <source>
        <dbReference type="Proteomes" id="UP001515500"/>
    </source>
</evidence>
<evidence type="ECO:0000256" key="2">
    <source>
        <dbReference type="ARBA" id="ARBA00023163"/>
    </source>
</evidence>
<dbReference type="CDD" id="cd18915">
    <property type="entry name" value="bHLH_AtLHW_like"/>
    <property type="match status" value="1"/>
</dbReference>
<name>A0AB40BBE9_DIOCR</name>
<accession>A0AB40BBE9</accession>
<feature type="compositionally biased region" description="Basic and acidic residues" evidence="3">
    <location>
        <begin position="750"/>
        <end position="764"/>
    </location>
</feature>
<evidence type="ECO:0000259" key="4">
    <source>
        <dbReference type="PROSITE" id="PS50888"/>
    </source>
</evidence>
<evidence type="ECO:0000313" key="6">
    <source>
        <dbReference type="RefSeq" id="XP_039124615.1"/>
    </source>
</evidence>
<dbReference type="Proteomes" id="UP001515500">
    <property type="component" value="Chromosome 5"/>
</dbReference>
<keyword evidence="1" id="KW-0805">Transcription regulation</keyword>
<keyword evidence="2" id="KW-0804">Transcription</keyword>
<feature type="domain" description="BHLH" evidence="4">
    <location>
        <begin position="749"/>
        <end position="798"/>
    </location>
</feature>
<dbReference type="InterPro" id="IPR011598">
    <property type="entry name" value="bHLH_dom"/>
</dbReference>
<dbReference type="InterPro" id="IPR025610">
    <property type="entry name" value="MYC/MYB_N"/>
</dbReference>
<dbReference type="GeneID" id="120261025"/>
<evidence type="ECO:0000256" key="1">
    <source>
        <dbReference type="ARBA" id="ARBA00023015"/>
    </source>
</evidence>
<dbReference type="GO" id="GO:0003700">
    <property type="term" value="F:DNA-binding transcription factor activity"/>
    <property type="evidence" value="ECO:0007669"/>
    <property type="project" value="InterPro"/>
</dbReference>
<organism evidence="5 6">
    <name type="scientific">Dioscorea cayennensis subsp. rotundata</name>
    <name type="common">White Guinea yam</name>
    <name type="synonym">Dioscorea rotundata</name>
    <dbReference type="NCBI Taxonomy" id="55577"/>
    <lineage>
        <taxon>Eukaryota</taxon>
        <taxon>Viridiplantae</taxon>
        <taxon>Streptophyta</taxon>
        <taxon>Embryophyta</taxon>
        <taxon>Tracheophyta</taxon>
        <taxon>Spermatophyta</taxon>
        <taxon>Magnoliopsida</taxon>
        <taxon>Liliopsida</taxon>
        <taxon>Dioscoreales</taxon>
        <taxon>Dioscoreaceae</taxon>
        <taxon>Dioscorea</taxon>
    </lineage>
</organism>
<dbReference type="Pfam" id="PF14215">
    <property type="entry name" value="bHLH-MYC_N"/>
    <property type="match status" value="1"/>
</dbReference>
<feature type="region of interest" description="Disordered" evidence="3">
    <location>
        <begin position="743"/>
        <end position="764"/>
    </location>
</feature>